<feature type="domain" description="Aminoglycoside phosphotransferase" evidence="1">
    <location>
        <begin position="13"/>
        <end position="236"/>
    </location>
</feature>
<dbReference type="SUPFAM" id="SSF56112">
    <property type="entry name" value="Protein kinase-like (PK-like)"/>
    <property type="match status" value="1"/>
</dbReference>
<dbReference type="RefSeq" id="WP_179238035.1">
    <property type="nucleotide sequence ID" value="NZ_JACBNQ010000009.1"/>
</dbReference>
<dbReference type="PANTHER" id="PTHR41283">
    <property type="entry name" value="AMINOGLYCOSIDE PHOSPHOTRANSFERASE"/>
    <property type="match status" value="1"/>
</dbReference>
<sequence length="300" mass="35419">MREIPLYSTFKKIESINKGMSGDKKYYIETVDKKHLLLRISDFSEYDQKKIEYDLIKKLINFDVNMPFPIDFGVCNEGKSVYTLLSWIEGEEVETILSTLTEKEQYKLGIESGKNLRKIHSLPAPQGIDDWSIRYFSVIDERLEAFRSEGIPFDGDKIILDYIETNKPLLENRPQCYHHGDYHMGNMILSKDGELFVIDWHTVDFNNYGDPWYEFNRLGTEFPAFASGQIDGYFNYNPPEEFWKLLAYYLSVSAITSIVWSKYFAPDRMNSILKLNKDILYWFDDMKNTVPIWYKSEFEM</sequence>
<protein>
    <submittedName>
        <fullName evidence="2">Phosphotransferase</fullName>
    </submittedName>
</protein>
<accession>A0A974BK36</accession>
<dbReference type="AlphaFoldDB" id="A0A974BK36"/>
<gene>
    <name evidence="2" type="ORF">HZF24_09295</name>
</gene>
<evidence type="ECO:0000313" key="3">
    <source>
        <dbReference type="Proteomes" id="UP000611629"/>
    </source>
</evidence>
<keyword evidence="3" id="KW-1185">Reference proteome</keyword>
<organism evidence="2 3">
    <name type="scientific">Sedimentibacter hydroxybenzoicus DSM 7310</name>
    <dbReference type="NCBI Taxonomy" id="1123245"/>
    <lineage>
        <taxon>Bacteria</taxon>
        <taxon>Bacillati</taxon>
        <taxon>Bacillota</taxon>
        <taxon>Tissierellia</taxon>
        <taxon>Sedimentibacter</taxon>
    </lineage>
</organism>
<dbReference type="Gene3D" id="3.90.1200.10">
    <property type="match status" value="1"/>
</dbReference>
<evidence type="ECO:0000313" key="2">
    <source>
        <dbReference type="EMBL" id="NYB74326.1"/>
    </source>
</evidence>
<evidence type="ECO:0000259" key="1">
    <source>
        <dbReference type="Pfam" id="PF01636"/>
    </source>
</evidence>
<reference evidence="2" key="1">
    <citation type="submission" date="2020-07" db="EMBL/GenBank/DDBJ databases">
        <title>Genomic analysis of a strain of Sedimentibacter Hydroxybenzoicus DSM7310.</title>
        <authorList>
            <person name="Ma S."/>
        </authorList>
    </citation>
    <scope>NUCLEOTIDE SEQUENCE</scope>
    <source>
        <strain evidence="2">DSM 7310</strain>
    </source>
</reference>
<proteinExistence type="predicted"/>
<dbReference type="EMBL" id="JACBNQ010000009">
    <property type="protein sequence ID" value="NYB74326.1"/>
    <property type="molecule type" value="Genomic_DNA"/>
</dbReference>
<dbReference type="InterPro" id="IPR002575">
    <property type="entry name" value="Aminoglycoside_PTrfase"/>
</dbReference>
<dbReference type="Pfam" id="PF01636">
    <property type="entry name" value="APH"/>
    <property type="match status" value="1"/>
</dbReference>
<dbReference type="Proteomes" id="UP000611629">
    <property type="component" value="Unassembled WGS sequence"/>
</dbReference>
<dbReference type="PANTHER" id="PTHR41283:SF1">
    <property type="entry name" value="AMINOGLYCOSIDE PHOSPHOTRANSFERASE DOMAIN-CONTAINING PROTEIN"/>
    <property type="match status" value="1"/>
</dbReference>
<comment type="caution">
    <text evidence="2">The sequence shown here is derived from an EMBL/GenBank/DDBJ whole genome shotgun (WGS) entry which is preliminary data.</text>
</comment>
<dbReference type="InterPro" id="IPR011009">
    <property type="entry name" value="Kinase-like_dom_sf"/>
</dbReference>
<name>A0A974BK36_SEDHY</name>